<dbReference type="Proteomes" id="UP001595791">
    <property type="component" value="Unassembled WGS sequence"/>
</dbReference>
<keyword evidence="2" id="KW-0378">Hydrolase</keyword>
<dbReference type="InterPro" id="IPR015421">
    <property type="entry name" value="PyrdxlP-dep_Trfase_major"/>
</dbReference>
<proteinExistence type="predicted"/>
<reference evidence="6" key="1">
    <citation type="journal article" date="2019" name="Int. J. Syst. Evol. Microbiol.">
        <title>The Global Catalogue of Microorganisms (GCM) 10K type strain sequencing project: providing services to taxonomists for standard genome sequencing and annotation.</title>
        <authorList>
            <consortium name="The Broad Institute Genomics Platform"/>
            <consortium name="The Broad Institute Genome Sequencing Center for Infectious Disease"/>
            <person name="Wu L."/>
            <person name="Ma J."/>
        </authorList>
    </citation>
    <scope>NUCLEOTIDE SEQUENCE [LARGE SCALE GENOMIC DNA]</scope>
    <source>
        <strain evidence="6">LMG 29894</strain>
    </source>
</reference>
<organism evidence="5 6">
    <name type="scientific">Chitinimonas lacunae</name>
    <dbReference type="NCBI Taxonomy" id="1963018"/>
    <lineage>
        <taxon>Bacteria</taxon>
        <taxon>Pseudomonadati</taxon>
        <taxon>Pseudomonadota</taxon>
        <taxon>Betaproteobacteria</taxon>
        <taxon>Neisseriales</taxon>
        <taxon>Chitinibacteraceae</taxon>
        <taxon>Chitinimonas</taxon>
    </lineage>
</organism>
<comment type="caution">
    <text evidence="5">The sequence shown here is derived from an EMBL/GenBank/DDBJ whole genome shotgun (WGS) entry which is preliminary data.</text>
</comment>
<keyword evidence="5" id="KW-0032">Aminotransferase</keyword>
<dbReference type="InterPro" id="IPR015424">
    <property type="entry name" value="PyrdxlP-dep_Trfase"/>
</dbReference>
<dbReference type="PANTHER" id="PTHR14084:SF0">
    <property type="entry name" value="KYNURENINASE"/>
    <property type="match status" value="1"/>
</dbReference>
<evidence type="ECO:0000256" key="1">
    <source>
        <dbReference type="ARBA" id="ARBA00022642"/>
    </source>
</evidence>
<evidence type="ECO:0000256" key="2">
    <source>
        <dbReference type="ARBA" id="ARBA00022801"/>
    </source>
</evidence>
<keyword evidence="6" id="KW-1185">Reference proteome</keyword>
<dbReference type="GO" id="GO:0008483">
    <property type="term" value="F:transaminase activity"/>
    <property type="evidence" value="ECO:0007669"/>
    <property type="project" value="UniProtKB-KW"/>
</dbReference>
<keyword evidence="3" id="KW-0663">Pyridoxal phosphate</keyword>
<dbReference type="RefSeq" id="WP_378163108.1">
    <property type="nucleotide sequence ID" value="NZ_JBHSBU010000001.1"/>
</dbReference>
<dbReference type="InterPro" id="IPR000192">
    <property type="entry name" value="Aminotrans_V_dom"/>
</dbReference>
<name>A0ABV8MQI4_9NEIS</name>
<sequence length="399" mass="43327">MPHSIAAAVAALGDGPLDQAGLVEHLFPLFSEVLERDQKEIYLANHSLGRPLDRSRADVEEGITLWSRLLDEAWGPWFGEVERFRAGTAALTGAPRADCIVPKSSAGQGVRAVLNSFVEPPRVLTTTAEFDSLDVILKQYAARQRAEVDWVGPGEEGRIAVDDLIARLEGIDLVVVSQVFFADGQVLDGVERLVAAAHAAGARVLLDVYHGYGVLPLDLSRLDVDFAVAGSYKYLRGGPGCCWLYVAPRWLSNGLSTLDTGWFAKRDPFSYQRPMPPQFAEGGDGWLESTFAPLPFFQARAGLELVQALGVARLRDYSLRQKSLLSAELSRLGIEHFGAGADYGAFLTVRHPEPMQLAERLKAVGVNADARAAGLRLCPDLLNSEAQLRQAAERLAGVL</sequence>
<dbReference type="SUPFAM" id="SSF53383">
    <property type="entry name" value="PLP-dependent transferases"/>
    <property type="match status" value="1"/>
</dbReference>
<evidence type="ECO:0000313" key="6">
    <source>
        <dbReference type="Proteomes" id="UP001595791"/>
    </source>
</evidence>
<feature type="domain" description="Aminotransferase class V" evidence="4">
    <location>
        <begin position="81"/>
        <end position="331"/>
    </location>
</feature>
<evidence type="ECO:0000256" key="3">
    <source>
        <dbReference type="ARBA" id="ARBA00022898"/>
    </source>
</evidence>
<dbReference type="Gene3D" id="3.40.640.10">
    <property type="entry name" value="Type I PLP-dependent aspartate aminotransferase-like (Major domain)"/>
    <property type="match status" value="1"/>
</dbReference>
<keyword evidence="1" id="KW-0662">Pyridine nucleotide biosynthesis</keyword>
<evidence type="ECO:0000259" key="4">
    <source>
        <dbReference type="Pfam" id="PF00266"/>
    </source>
</evidence>
<accession>A0ABV8MQI4</accession>
<evidence type="ECO:0000313" key="5">
    <source>
        <dbReference type="EMBL" id="MFC4159398.1"/>
    </source>
</evidence>
<protein>
    <submittedName>
        <fullName evidence="5">Aminotransferase class V-fold PLP-dependent enzyme</fullName>
    </submittedName>
</protein>
<dbReference type="InterPro" id="IPR015422">
    <property type="entry name" value="PyrdxlP-dep_Trfase_small"/>
</dbReference>
<gene>
    <name evidence="5" type="ORF">ACFOW7_08540</name>
</gene>
<keyword evidence="5" id="KW-0808">Transferase</keyword>
<dbReference type="Gene3D" id="3.90.1150.10">
    <property type="entry name" value="Aspartate Aminotransferase, domain 1"/>
    <property type="match status" value="1"/>
</dbReference>
<dbReference type="EMBL" id="JBHSBU010000001">
    <property type="protein sequence ID" value="MFC4159398.1"/>
    <property type="molecule type" value="Genomic_DNA"/>
</dbReference>
<dbReference type="PANTHER" id="PTHR14084">
    <property type="entry name" value="KYNURENINASE"/>
    <property type="match status" value="1"/>
</dbReference>
<dbReference type="InterPro" id="IPR010111">
    <property type="entry name" value="Kynureninase"/>
</dbReference>
<dbReference type="Pfam" id="PF00266">
    <property type="entry name" value="Aminotran_5"/>
    <property type="match status" value="1"/>
</dbReference>